<protein>
    <recommendedName>
        <fullName evidence="5">Gamma-tubulin complex component</fullName>
    </recommendedName>
</protein>
<feature type="signal peptide" evidence="7">
    <location>
        <begin position="1"/>
        <end position="22"/>
    </location>
</feature>
<keyword evidence="3 5" id="KW-0493">Microtubule</keyword>
<dbReference type="GO" id="GO:0000922">
    <property type="term" value="C:spindle pole"/>
    <property type="evidence" value="ECO:0007669"/>
    <property type="project" value="InterPro"/>
</dbReference>
<feature type="region of interest" description="Disordered" evidence="6">
    <location>
        <begin position="196"/>
        <end position="216"/>
    </location>
</feature>
<dbReference type="GO" id="GO:0051225">
    <property type="term" value="P:spindle assembly"/>
    <property type="evidence" value="ECO:0007669"/>
    <property type="project" value="TreeGrafter"/>
</dbReference>
<dbReference type="InterPro" id="IPR007259">
    <property type="entry name" value="GCP"/>
</dbReference>
<dbReference type="Gene3D" id="1.20.120.1900">
    <property type="entry name" value="Gamma-tubulin complex, C-terminal domain"/>
    <property type="match status" value="1"/>
</dbReference>
<comment type="subcellular location">
    <subcellularLocation>
        <location evidence="5">Cytoplasm</location>
        <location evidence="5">Cytoskeleton</location>
        <location evidence="5">Microtubule organizing center</location>
    </subcellularLocation>
</comment>
<keyword evidence="4 5" id="KW-0206">Cytoskeleton</keyword>
<keyword evidence="7" id="KW-0732">Signal</keyword>
<evidence type="ECO:0000256" key="6">
    <source>
        <dbReference type="SAM" id="MobiDB-lite"/>
    </source>
</evidence>
<evidence type="ECO:0000313" key="10">
    <source>
        <dbReference type="Proteomes" id="UP001381693"/>
    </source>
</evidence>
<evidence type="ECO:0000313" key="9">
    <source>
        <dbReference type="EMBL" id="KAK7053495.1"/>
    </source>
</evidence>
<dbReference type="InterPro" id="IPR040457">
    <property type="entry name" value="GCP_C"/>
</dbReference>
<organism evidence="9 10">
    <name type="scientific">Halocaridina rubra</name>
    <name type="common">Hawaiian red shrimp</name>
    <dbReference type="NCBI Taxonomy" id="373956"/>
    <lineage>
        <taxon>Eukaryota</taxon>
        <taxon>Metazoa</taxon>
        <taxon>Ecdysozoa</taxon>
        <taxon>Arthropoda</taxon>
        <taxon>Crustacea</taxon>
        <taxon>Multicrustacea</taxon>
        <taxon>Malacostraca</taxon>
        <taxon>Eumalacostraca</taxon>
        <taxon>Eucarida</taxon>
        <taxon>Decapoda</taxon>
        <taxon>Pleocyemata</taxon>
        <taxon>Caridea</taxon>
        <taxon>Atyoidea</taxon>
        <taxon>Atyidae</taxon>
        <taxon>Halocaridina</taxon>
    </lineage>
</organism>
<sequence>MSARIRLPAKAICLLNLRMTSAGIWGGDLLQLFIPKRLRGGIKVFWRMENVRSSARPPPYRRKSSHCIYKLKTVIVVLQVDNVEEVLVLHTDFIYSVMKGCLLTSPELLRILSKLISICVSFASFIEESPEPAPNSHEDSQSFEQTISKLELEFSGMMYTFMEKIKELSCENPNDPFFSVLYKLDFNMYFKKKHEDLQKASSPEASVEDKSGPSSG</sequence>
<evidence type="ECO:0000256" key="2">
    <source>
        <dbReference type="ARBA" id="ARBA00022490"/>
    </source>
</evidence>
<comment type="similarity">
    <text evidence="1 5">Belongs to the TUBGCP family.</text>
</comment>
<reference evidence="9 10" key="1">
    <citation type="submission" date="2023-11" db="EMBL/GenBank/DDBJ databases">
        <title>Halocaridina rubra genome assembly.</title>
        <authorList>
            <person name="Smith C."/>
        </authorList>
    </citation>
    <scope>NUCLEOTIDE SEQUENCE [LARGE SCALE GENOMIC DNA]</scope>
    <source>
        <strain evidence="9">EP-1</strain>
        <tissue evidence="9">Whole</tissue>
    </source>
</reference>
<keyword evidence="2 5" id="KW-0963">Cytoplasm</keyword>
<dbReference type="GO" id="GO:0043015">
    <property type="term" value="F:gamma-tubulin binding"/>
    <property type="evidence" value="ECO:0007669"/>
    <property type="project" value="InterPro"/>
</dbReference>
<dbReference type="GO" id="GO:0007020">
    <property type="term" value="P:microtubule nucleation"/>
    <property type="evidence" value="ECO:0007669"/>
    <property type="project" value="InterPro"/>
</dbReference>
<feature type="domain" description="Gamma tubulin complex component C-terminal" evidence="8">
    <location>
        <begin position="78"/>
        <end position="190"/>
    </location>
</feature>
<gene>
    <name evidence="9" type="ORF">SK128_006348</name>
</gene>
<evidence type="ECO:0000256" key="1">
    <source>
        <dbReference type="ARBA" id="ARBA00010337"/>
    </source>
</evidence>
<dbReference type="GO" id="GO:0051321">
    <property type="term" value="P:meiotic cell cycle"/>
    <property type="evidence" value="ECO:0007669"/>
    <property type="project" value="TreeGrafter"/>
</dbReference>
<dbReference type="AlphaFoldDB" id="A0AAN8ZQD8"/>
<evidence type="ECO:0000256" key="3">
    <source>
        <dbReference type="ARBA" id="ARBA00022701"/>
    </source>
</evidence>
<comment type="caution">
    <text evidence="9">The sequence shown here is derived from an EMBL/GenBank/DDBJ whole genome shotgun (WGS) entry which is preliminary data.</text>
</comment>
<evidence type="ECO:0000256" key="4">
    <source>
        <dbReference type="ARBA" id="ARBA00023212"/>
    </source>
</evidence>
<proteinExistence type="inferred from homology"/>
<accession>A0AAN8ZQD8</accession>
<feature type="chain" id="PRO_5043047436" description="Gamma-tubulin complex component" evidence="7">
    <location>
        <begin position="23"/>
        <end position="216"/>
    </location>
</feature>
<dbReference type="GO" id="GO:0000930">
    <property type="term" value="C:gamma-tubulin complex"/>
    <property type="evidence" value="ECO:0007669"/>
    <property type="project" value="TreeGrafter"/>
</dbReference>
<dbReference type="GO" id="GO:0051011">
    <property type="term" value="F:microtubule minus-end binding"/>
    <property type="evidence" value="ECO:0007669"/>
    <property type="project" value="TreeGrafter"/>
</dbReference>
<dbReference type="InterPro" id="IPR042241">
    <property type="entry name" value="GCP_C_sf"/>
</dbReference>
<dbReference type="GO" id="GO:0031122">
    <property type="term" value="P:cytoplasmic microtubule organization"/>
    <property type="evidence" value="ECO:0007669"/>
    <property type="project" value="TreeGrafter"/>
</dbReference>
<dbReference type="Pfam" id="PF04130">
    <property type="entry name" value="GCP_C_terminal"/>
    <property type="match status" value="1"/>
</dbReference>
<dbReference type="PANTHER" id="PTHR19302:SF13">
    <property type="entry name" value="GAMMA-TUBULIN COMPLEX COMPONENT 2"/>
    <property type="match status" value="1"/>
</dbReference>
<feature type="compositionally biased region" description="Basic and acidic residues" evidence="6">
    <location>
        <begin position="207"/>
        <end position="216"/>
    </location>
</feature>
<name>A0AAN8ZQD8_HALRR</name>
<dbReference type="EMBL" id="JAXCGZ010021339">
    <property type="protein sequence ID" value="KAK7053495.1"/>
    <property type="molecule type" value="Genomic_DNA"/>
</dbReference>
<dbReference type="Proteomes" id="UP001381693">
    <property type="component" value="Unassembled WGS sequence"/>
</dbReference>
<evidence type="ECO:0000256" key="5">
    <source>
        <dbReference type="RuleBase" id="RU363050"/>
    </source>
</evidence>
<evidence type="ECO:0000256" key="7">
    <source>
        <dbReference type="SAM" id="SignalP"/>
    </source>
</evidence>
<dbReference type="PANTHER" id="PTHR19302">
    <property type="entry name" value="GAMMA TUBULIN COMPLEX PROTEIN"/>
    <property type="match status" value="1"/>
</dbReference>
<dbReference type="GO" id="GO:0005874">
    <property type="term" value="C:microtubule"/>
    <property type="evidence" value="ECO:0007669"/>
    <property type="project" value="UniProtKB-KW"/>
</dbReference>
<keyword evidence="10" id="KW-1185">Reference proteome</keyword>
<evidence type="ECO:0000259" key="8">
    <source>
        <dbReference type="Pfam" id="PF04130"/>
    </source>
</evidence>
<dbReference type="GO" id="GO:0000278">
    <property type="term" value="P:mitotic cell cycle"/>
    <property type="evidence" value="ECO:0007669"/>
    <property type="project" value="TreeGrafter"/>
</dbReference>